<name>A0A2C6MIJ2_9FIRM</name>
<evidence type="ECO:0000313" key="1">
    <source>
        <dbReference type="EMBL" id="PHJ39286.1"/>
    </source>
</evidence>
<keyword evidence="2" id="KW-1185">Reference proteome</keyword>
<dbReference type="AlphaFoldDB" id="A0A2C6MIJ2"/>
<dbReference type="Proteomes" id="UP000222564">
    <property type="component" value="Unassembled WGS sequence"/>
</dbReference>
<protein>
    <submittedName>
        <fullName evidence="1">Uncharacterized protein</fullName>
    </submittedName>
</protein>
<gene>
    <name evidence="1" type="ORF">P378_04335</name>
</gene>
<accession>A0A2C6MIJ2</accession>
<organism evidence="1 2">
    <name type="scientific">Desulforamulus profundi</name>
    <dbReference type="NCBI Taxonomy" id="1383067"/>
    <lineage>
        <taxon>Bacteria</taxon>
        <taxon>Bacillati</taxon>
        <taxon>Bacillota</taxon>
        <taxon>Clostridia</taxon>
        <taxon>Eubacteriales</taxon>
        <taxon>Peptococcaceae</taxon>
        <taxon>Desulforamulus</taxon>
    </lineage>
</organism>
<dbReference type="EMBL" id="AWQQ01000025">
    <property type="protein sequence ID" value="PHJ39286.1"/>
    <property type="molecule type" value="Genomic_DNA"/>
</dbReference>
<reference evidence="1 2" key="1">
    <citation type="submission" date="2013-09" db="EMBL/GenBank/DDBJ databases">
        <title>Biodegradation of hydrocarbons in the deep terrestrial subsurface : characterization of a microbial consortium composed of two Desulfotomaculum species originating from a deep geological formation.</title>
        <authorList>
            <person name="Aullo T."/>
            <person name="Berlendis S."/>
            <person name="Lascourreges J.-F."/>
            <person name="Dessort D."/>
            <person name="Saint-Laurent S."/>
            <person name="Schraauwers B."/>
            <person name="Mas J."/>
            <person name="Magot M."/>
            <person name="Ranchou-Peyruse A."/>
        </authorList>
    </citation>
    <scope>NUCLEOTIDE SEQUENCE [LARGE SCALE GENOMIC DNA]</scope>
    <source>
        <strain evidence="1 2">Bs107</strain>
    </source>
</reference>
<comment type="caution">
    <text evidence="1">The sequence shown here is derived from an EMBL/GenBank/DDBJ whole genome shotgun (WGS) entry which is preliminary data.</text>
</comment>
<evidence type="ECO:0000313" key="2">
    <source>
        <dbReference type="Proteomes" id="UP000222564"/>
    </source>
</evidence>
<proteinExistence type="predicted"/>
<sequence>MSQGITQRSITLKNKYDQLEIIPLVISYKEVVTLREQQYF</sequence>